<sequence length="107" mass="12181">MTTKDDKCPFCGAVLINEDHCHSCHAFKIKGYVSRDARKTINLISICTSLLVALFGILVVFLVSFGIGTYIAIIAFSLILYFIMKRILHIKEEQKGKMVWKRAIITW</sequence>
<keyword evidence="1" id="KW-1133">Transmembrane helix</keyword>
<dbReference type="KEGG" id="kox:KOX_17810"/>
<keyword evidence="1" id="KW-0472">Membrane</keyword>
<dbReference type="HOGENOM" id="CLU_2206525_0_0_6"/>
<accession>A0A0H3H9Y7</accession>
<protein>
    <submittedName>
        <fullName evidence="2">Uncharacterized protein</fullName>
    </submittedName>
</protein>
<feature type="transmembrane region" description="Helical" evidence="1">
    <location>
        <begin position="69"/>
        <end position="88"/>
    </location>
</feature>
<evidence type="ECO:0000313" key="2">
    <source>
        <dbReference type="EMBL" id="AEX05284.1"/>
    </source>
</evidence>
<name>A0A0H3H9Y7_KLEM8</name>
<evidence type="ECO:0000256" key="1">
    <source>
        <dbReference type="SAM" id="Phobius"/>
    </source>
</evidence>
<keyword evidence="1" id="KW-0812">Transmembrane</keyword>
<dbReference type="Proteomes" id="UP000007843">
    <property type="component" value="Chromosome"/>
</dbReference>
<dbReference type="RefSeq" id="WP_014228924.1">
    <property type="nucleotide sequence ID" value="NC_016612.1"/>
</dbReference>
<dbReference type="AlphaFoldDB" id="A0A0H3H9Y7"/>
<dbReference type="EMBL" id="CP003218">
    <property type="protein sequence ID" value="AEX05284.1"/>
    <property type="molecule type" value="Genomic_DNA"/>
</dbReference>
<gene>
    <name evidence="2" type="ordered locus">KOX_17810</name>
</gene>
<proteinExistence type="predicted"/>
<organism evidence="2 3">
    <name type="scientific">Klebsiella michiganensis (strain ATCC 8724 / DSM 4798 / JCM 20051 / NBRC 3318 / NRRL B-199 / KCTC 1686 / BUCSAV 143 / CCM 1901)</name>
    <dbReference type="NCBI Taxonomy" id="1006551"/>
    <lineage>
        <taxon>Bacteria</taxon>
        <taxon>Pseudomonadati</taxon>
        <taxon>Pseudomonadota</taxon>
        <taxon>Gammaproteobacteria</taxon>
        <taxon>Enterobacterales</taxon>
        <taxon>Enterobacteriaceae</taxon>
        <taxon>Klebsiella/Raoultella group</taxon>
        <taxon>Klebsiella</taxon>
    </lineage>
</organism>
<reference evidence="2 3" key="1">
    <citation type="journal article" date="2012" name="J. Bacteriol.">
        <title>Complete genome sequence of Klebsiella oxytoca KCTC 1686, used in production of 2,3-butanediol.</title>
        <authorList>
            <person name="Shin S.H."/>
            <person name="Kim S."/>
            <person name="Kim J.Y."/>
            <person name="Lee S."/>
            <person name="Um Y."/>
            <person name="Oh M.K."/>
            <person name="Kim Y.R."/>
            <person name="Lee J."/>
            <person name="Yang K.S."/>
        </authorList>
    </citation>
    <scope>NUCLEOTIDE SEQUENCE [LARGE SCALE GENOMIC DNA]</scope>
    <source>
        <strain evidence="3">ATCC 8724 / DSM 4798 / JCM 20051 / NBRC 3318 / NRRL B-199 / KCTC 1686</strain>
    </source>
</reference>
<feature type="transmembrane region" description="Helical" evidence="1">
    <location>
        <begin position="40"/>
        <end position="63"/>
    </location>
</feature>
<evidence type="ECO:0000313" key="3">
    <source>
        <dbReference type="Proteomes" id="UP000007843"/>
    </source>
</evidence>